<name>A0ABD0VJ13_DENTH</name>
<feature type="compositionally biased region" description="Polar residues" evidence="1">
    <location>
        <begin position="89"/>
        <end position="99"/>
    </location>
</feature>
<keyword evidence="3" id="KW-1185">Reference proteome</keyword>
<feature type="region of interest" description="Disordered" evidence="1">
    <location>
        <begin position="60"/>
        <end position="101"/>
    </location>
</feature>
<evidence type="ECO:0000256" key="1">
    <source>
        <dbReference type="SAM" id="MobiDB-lite"/>
    </source>
</evidence>
<dbReference type="AlphaFoldDB" id="A0ABD0VJ13"/>
<dbReference type="Proteomes" id="UP001552299">
    <property type="component" value="Unassembled WGS sequence"/>
</dbReference>
<comment type="caution">
    <text evidence="2">The sequence shown here is derived from an EMBL/GenBank/DDBJ whole genome shotgun (WGS) entry which is preliminary data.</text>
</comment>
<sequence length="166" mass="18888">MIFSSFHQPYHITAFPSPLLHYPPALVFSPYSFFCQTYCYLPWPSPLPLTTLHLSLHQPLSASPAKPKADHRRRPPHPTASHPPDKSDTSNANATTCQHTSHERNACNLVTSSLSPPPPPHSSKRHIGFHYHCYHRSSDIQRLEVKQWRWERALQRMLAAAGSDLL</sequence>
<reference evidence="2 3" key="1">
    <citation type="journal article" date="2024" name="Plant Biotechnol. J.">
        <title>Dendrobium thyrsiflorum genome and its molecular insights into genes involved in important horticultural traits.</title>
        <authorList>
            <person name="Chen B."/>
            <person name="Wang J.Y."/>
            <person name="Zheng P.J."/>
            <person name="Li K.L."/>
            <person name="Liang Y.M."/>
            <person name="Chen X.F."/>
            <person name="Zhang C."/>
            <person name="Zhao X."/>
            <person name="He X."/>
            <person name="Zhang G.Q."/>
            <person name="Liu Z.J."/>
            <person name="Xu Q."/>
        </authorList>
    </citation>
    <scope>NUCLEOTIDE SEQUENCE [LARGE SCALE GENOMIC DNA]</scope>
    <source>
        <strain evidence="2">GZMU011</strain>
    </source>
</reference>
<protein>
    <submittedName>
        <fullName evidence="2">Uncharacterized protein</fullName>
    </submittedName>
</protein>
<dbReference type="EMBL" id="JANQDX010000004">
    <property type="protein sequence ID" value="KAL0925149.1"/>
    <property type="molecule type" value="Genomic_DNA"/>
</dbReference>
<evidence type="ECO:0000313" key="3">
    <source>
        <dbReference type="Proteomes" id="UP001552299"/>
    </source>
</evidence>
<evidence type="ECO:0000313" key="2">
    <source>
        <dbReference type="EMBL" id="KAL0925149.1"/>
    </source>
</evidence>
<gene>
    <name evidence="2" type="ORF">M5K25_003459</name>
</gene>
<proteinExistence type="predicted"/>
<organism evidence="2 3">
    <name type="scientific">Dendrobium thyrsiflorum</name>
    <name type="common">Pinecone-like raceme dendrobium</name>
    <name type="synonym">Orchid</name>
    <dbReference type="NCBI Taxonomy" id="117978"/>
    <lineage>
        <taxon>Eukaryota</taxon>
        <taxon>Viridiplantae</taxon>
        <taxon>Streptophyta</taxon>
        <taxon>Embryophyta</taxon>
        <taxon>Tracheophyta</taxon>
        <taxon>Spermatophyta</taxon>
        <taxon>Magnoliopsida</taxon>
        <taxon>Liliopsida</taxon>
        <taxon>Asparagales</taxon>
        <taxon>Orchidaceae</taxon>
        <taxon>Epidendroideae</taxon>
        <taxon>Malaxideae</taxon>
        <taxon>Dendrobiinae</taxon>
        <taxon>Dendrobium</taxon>
    </lineage>
</organism>
<accession>A0ABD0VJ13</accession>